<protein>
    <submittedName>
        <fullName evidence="1">DUF4291 domain-containing protein</fullName>
    </submittedName>
</protein>
<dbReference type="PANTHER" id="PTHR38567">
    <property type="entry name" value="DUF4291 DOMAIN-CONTAINING PROTEIN"/>
    <property type="match status" value="1"/>
</dbReference>
<reference evidence="1 2" key="1">
    <citation type="journal article" date="2019" name="Stand. Genomic Sci.">
        <title>Draft Whole-Genome Sequence of a Novel Chryseobacterium viscerum Strain Isolated from Fresh Water at Dripping Springs, New Mexico.</title>
        <authorList>
            <person name="Kyndt J.A."/>
            <person name="Moore T.C."/>
        </authorList>
    </citation>
    <scope>NUCLEOTIDE SEQUENCE [LARGE SCALE GENOMIC DNA]</scope>
    <source>
        <strain evidence="1 2">DPS</strain>
    </source>
</reference>
<dbReference type="InterPro" id="IPR025633">
    <property type="entry name" value="DUF4291"/>
</dbReference>
<evidence type="ECO:0000313" key="1">
    <source>
        <dbReference type="EMBL" id="KAB1231742.1"/>
    </source>
</evidence>
<dbReference type="Proteomes" id="UP000326384">
    <property type="component" value="Unassembled WGS sequence"/>
</dbReference>
<accession>A0A5N4BTL7</accession>
<proteinExistence type="predicted"/>
<sequence length="214" mass="25649">MNIKLKKYKEQLQDWPQQGYHIMAQYDDEKIVVYQSYKKEIGEFAVKNQFFGGGFSLERMTWIKPNFLWMMYRNGWGRKEGQECVLAIHLKKEAFIKYLENAVYSSYNKNFGISRNEWQDQIKESSVRLQWDPDHDPFGNKLERRAIQIGLRNEFTRSFAKDDILLIENISDFVKEQYQFVLNDDLDNLIIPEEKALLFDDEVLNEKLNLKRIL</sequence>
<evidence type="ECO:0000313" key="2">
    <source>
        <dbReference type="Proteomes" id="UP000326384"/>
    </source>
</evidence>
<comment type="caution">
    <text evidence="1">The sequence shown here is derived from an EMBL/GenBank/DDBJ whole genome shotgun (WGS) entry which is preliminary data.</text>
</comment>
<dbReference type="RefSeq" id="WP_152289001.1">
    <property type="nucleotide sequence ID" value="NZ_VTPV01000002.1"/>
</dbReference>
<keyword evidence="2" id="KW-1185">Reference proteome</keyword>
<gene>
    <name evidence="1" type="ORF">F8D52_03640</name>
</gene>
<dbReference type="PANTHER" id="PTHR38567:SF1">
    <property type="entry name" value="DUF4291 DOMAIN-CONTAINING PROTEIN"/>
    <property type="match status" value="1"/>
</dbReference>
<organism evidence="1 2">
    <name type="scientific">Chryseobacterium viscerum</name>
    <dbReference type="NCBI Taxonomy" id="1037377"/>
    <lineage>
        <taxon>Bacteria</taxon>
        <taxon>Pseudomonadati</taxon>
        <taxon>Bacteroidota</taxon>
        <taxon>Flavobacteriia</taxon>
        <taxon>Flavobacteriales</taxon>
        <taxon>Weeksellaceae</taxon>
        <taxon>Chryseobacterium group</taxon>
        <taxon>Chryseobacterium</taxon>
    </lineage>
</organism>
<dbReference type="EMBL" id="VTPV01000002">
    <property type="protein sequence ID" value="KAB1231742.1"/>
    <property type="molecule type" value="Genomic_DNA"/>
</dbReference>
<dbReference type="Pfam" id="PF14124">
    <property type="entry name" value="DUF4291"/>
    <property type="match status" value="1"/>
</dbReference>
<name>A0A5N4BTL7_9FLAO</name>